<dbReference type="Proteomes" id="UP000027120">
    <property type="component" value="Unassembled WGS sequence"/>
</dbReference>
<proteinExistence type="inferred from homology"/>
<protein>
    <submittedName>
        <fullName evidence="3">Uncharacterized protein</fullName>
    </submittedName>
</protein>
<dbReference type="InterPro" id="IPR050898">
    <property type="entry name" value="Plant_acyltransferase"/>
</dbReference>
<evidence type="ECO:0000256" key="1">
    <source>
        <dbReference type="ARBA" id="ARBA00009861"/>
    </source>
</evidence>
<comment type="similarity">
    <text evidence="1">Belongs to the plant acyltransferase family.</text>
</comment>
<evidence type="ECO:0000313" key="3">
    <source>
        <dbReference type="EMBL" id="KDO36030.1"/>
    </source>
</evidence>
<dbReference type="EMBL" id="KK796197">
    <property type="protein sequence ID" value="KDO36030.1"/>
    <property type="molecule type" value="Genomic_DNA"/>
</dbReference>
<reference evidence="3 4" key="1">
    <citation type="submission" date="2014-04" db="EMBL/GenBank/DDBJ databases">
        <authorList>
            <consortium name="International Citrus Genome Consortium"/>
            <person name="Gmitter F."/>
            <person name="Chen C."/>
            <person name="Farmerie W."/>
            <person name="Harkins T."/>
            <person name="Desany B."/>
            <person name="Mohiuddin M."/>
            <person name="Kodira C."/>
            <person name="Borodovsky M."/>
            <person name="Lomsadze A."/>
            <person name="Burns P."/>
            <person name="Jenkins J."/>
            <person name="Prochnik S."/>
            <person name="Shu S."/>
            <person name="Chapman J."/>
            <person name="Pitluck S."/>
            <person name="Schmutz J."/>
            <person name="Rokhsar D."/>
        </authorList>
    </citation>
    <scope>NUCLEOTIDE SEQUENCE</scope>
</reference>
<dbReference type="Gene3D" id="3.30.559.10">
    <property type="entry name" value="Chloramphenicol acetyltransferase-like domain"/>
    <property type="match status" value="1"/>
</dbReference>
<keyword evidence="4" id="KW-1185">Reference proteome</keyword>
<dbReference type="PANTHER" id="PTHR31147">
    <property type="entry name" value="ACYL TRANSFERASE 4"/>
    <property type="match status" value="1"/>
</dbReference>
<gene>
    <name evidence="3" type="ORF">CISIN_1g044203mg</name>
</gene>
<dbReference type="STRING" id="2711.A0A067D3F3"/>
<dbReference type="Pfam" id="PF02458">
    <property type="entry name" value="Transferase"/>
    <property type="match status" value="1"/>
</dbReference>
<accession>A0A067D3F3</accession>
<dbReference type="PANTHER" id="PTHR31147:SF66">
    <property type="entry name" value="OS05G0315700 PROTEIN"/>
    <property type="match status" value="1"/>
</dbReference>
<keyword evidence="2" id="KW-0808">Transferase</keyword>
<evidence type="ECO:0000313" key="4">
    <source>
        <dbReference type="Proteomes" id="UP000027120"/>
    </source>
</evidence>
<dbReference type="AlphaFoldDB" id="A0A067D3F3"/>
<organism evidence="3 4">
    <name type="scientific">Citrus sinensis</name>
    <name type="common">Sweet orange</name>
    <name type="synonym">Citrus aurantium var. sinensis</name>
    <dbReference type="NCBI Taxonomy" id="2711"/>
    <lineage>
        <taxon>Eukaryota</taxon>
        <taxon>Viridiplantae</taxon>
        <taxon>Streptophyta</taxon>
        <taxon>Embryophyta</taxon>
        <taxon>Tracheophyta</taxon>
        <taxon>Spermatophyta</taxon>
        <taxon>Magnoliopsida</taxon>
        <taxon>eudicotyledons</taxon>
        <taxon>Gunneridae</taxon>
        <taxon>Pentapetalae</taxon>
        <taxon>rosids</taxon>
        <taxon>malvids</taxon>
        <taxon>Sapindales</taxon>
        <taxon>Rutaceae</taxon>
        <taxon>Aurantioideae</taxon>
        <taxon>Citrus</taxon>
    </lineage>
</organism>
<dbReference type="SMR" id="A0A067D3F3"/>
<sequence length="156" mass="17309">MTLTLLQGFSVKRRAPELIGPALALKSHEVKQLSDIDDQQGLWFQVPLIFFYKNNPSPSMKGKDPVKVIKEALSRALVYYYPFAGRLREGSDGKLMVDCNGEGVLFTEADADFSLDQLGDDEIKPPCPYLDELLYDVPGSEGTLGCPLLLIQKCLL</sequence>
<dbReference type="GO" id="GO:0016740">
    <property type="term" value="F:transferase activity"/>
    <property type="evidence" value="ECO:0007669"/>
    <property type="project" value="UniProtKB-KW"/>
</dbReference>
<name>A0A067D3F3_CITSI</name>
<dbReference type="InterPro" id="IPR023213">
    <property type="entry name" value="CAT-like_dom_sf"/>
</dbReference>
<evidence type="ECO:0000256" key="2">
    <source>
        <dbReference type="ARBA" id="ARBA00022679"/>
    </source>
</evidence>